<sequence length="92" mass="10859">MIIKYSFLSLFFLLPPPFESFPHNAQHRENDAVESAKCNQAIMLITDGAPYHFEEIFRDKQDPANYVRMFTYLIGREVTDKREVMWMACAHK</sequence>
<gene>
    <name evidence="2" type="ORF">AFUS01_LOCUS38738</name>
</gene>
<reference evidence="2" key="1">
    <citation type="submission" date="2021-06" db="EMBL/GenBank/DDBJ databases">
        <authorList>
            <person name="Hodson N. C."/>
            <person name="Mongue J. A."/>
            <person name="Jaron S. K."/>
        </authorList>
    </citation>
    <scope>NUCLEOTIDE SEQUENCE</scope>
</reference>
<accession>A0A8J2PPL7</accession>
<keyword evidence="3" id="KW-1185">Reference proteome</keyword>
<dbReference type="Proteomes" id="UP000708208">
    <property type="component" value="Unassembled WGS sequence"/>
</dbReference>
<dbReference type="AlphaFoldDB" id="A0A8J2PPL7"/>
<feature type="chain" id="PRO_5035220017" evidence="1">
    <location>
        <begin position="21"/>
        <end position="92"/>
    </location>
</feature>
<organism evidence="2 3">
    <name type="scientific">Allacma fusca</name>
    <dbReference type="NCBI Taxonomy" id="39272"/>
    <lineage>
        <taxon>Eukaryota</taxon>
        <taxon>Metazoa</taxon>
        <taxon>Ecdysozoa</taxon>
        <taxon>Arthropoda</taxon>
        <taxon>Hexapoda</taxon>
        <taxon>Collembola</taxon>
        <taxon>Symphypleona</taxon>
        <taxon>Sminthuridae</taxon>
        <taxon>Allacma</taxon>
    </lineage>
</organism>
<dbReference type="OrthoDB" id="10054666at2759"/>
<feature type="non-terminal residue" evidence="2">
    <location>
        <position position="92"/>
    </location>
</feature>
<name>A0A8J2PPL7_9HEXA</name>
<feature type="signal peptide" evidence="1">
    <location>
        <begin position="1"/>
        <end position="20"/>
    </location>
</feature>
<proteinExistence type="predicted"/>
<comment type="caution">
    <text evidence="2">The sequence shown here is derived from an EMBL/GenBank/DDBJ whole genome shotgun (WGS) entry which is preliminary data.</text>
</comment>
<evidence type="ECO:0000313" key="3">
    <source>
        <dbReference type="Proteomes" id="UP000708208"/>
    </source>
</evidence>
<dbReference type="EMBL" id="CAJVCH010549102">
    <property type="protein sequence ID" value="CAG7828839.1"/>
    <property type="molecule type" value="Genomic_DNA"/>
</dbReference>
<protein>
    <submittedName>
        <fullName evidence="2">Uncharacterized protein</fullName>
    </submittedName>
</protein>
<keyword evidence="1" id="KW-0732">Signal</keyword>
<evidence type="ECO:0000256" key="1">
    <source>
        <dbReference type="SAM" id="SignalP"/>
    </source>
</evidence>
<evidence type="ECO:0000313" key="2">
    <source>
        <dbReference type="EMBL" id="CAG7828839.1"/>
    </source>
</evidence>